<sequence>MRTPFATDILQQALPRSVQSDVPLPRRQRYYPSPADWRDEVLYFLLADRFSDGQESNRPLLDRNNRAAARPRASDGQNWRWDRWAESGAFRWQGGTLKGVESKLDYLQTLGITTIWLSPVFRQRGHLDTFHGYGVQHFLDVDPHFGTRADLADLVAAAHQRGIRIIMDIIFNHSGFNWVYPGGVETPAFKPFPQRYGFGSWLGQTGQPIGATIHATNEGVWPQELQAPDCYSRAGLGDLGGGSLDDPHAEHKRTDFFTLRDFDLDYTGVLNHLVECYKYWIALTDCDGFRIDTLKHVSFEQARNFCGAIKEFAANLGKANFLLAGEIAGGDFAEDRYLDVLGRNLDAALDIGGMRPALHNVAKGLLPAAAYFSGFDPGKAEMGSHRNLGQRHVSILDDHDQVSGEKIRFSSEAASDQQAAAAVAIQLFTLGIPCIYYGTEQSFAGPEASERRFLPGYKSGDHADRYLREAMFGPLHPRKSGLAGLAADGEDSDLPGFGAFGTAGAHCFQSDFPVYRRIAALAALRKQFPVLRQGRQYQRPISNFGAPFELSAAGEIIAWSRILDDDEALCIVNPHGDETRGGNVIVDASLSPPGSELTVVVNTQQAVAESTAGITHPVGSRLLVKRMDDGTAYVEIRNVPPSEVLVLVNHP</sequence>
<protein>
    <submittedName>
        <fullName evidence="3">Alpha-amylase</fullName>
    </submittedName>
</protein>
<evidence type="ECO:0000259" key="2">
    <source>
        <dbReference type="SMART" id="SM00642"/>
    </source>
</evidence>
<organism evidence="3 4">
    <name type="scientific">candidate division WWE3 bacterium</name>
    <dbReference type="NCBI Taxonomy" id="2053526"/>
    <lineage>
        <taxon>Bacteria</taxon>
        <taxon>Katanobacteria</taxon>
    </lineage>
</organism>
<accession>A0A928TTJ1</accession>
<dbReference type="AlphaFoldDB" id="A0A928TTJ1"/>
<feature type="region of interest" description="Disordered" evidence="1">
    <location>
        <begin position="54"/>
        <end position="74"/>
    </location>
</feature>
<dbReference type="PANTHER" id="PTHR10357:SF209">
    <property type="entry name" value="PERIPLASMIC ALPHA-AMYLASE"/>
    <property type="match status" value="1"/>
</dbReference>
<evidence type="ECO:0000313" key="3">
    <source>
        <dbReference type="EMBL" id="MBE7525854.1"/>
    </source>
</evidence>
<dbReference type="Gene3D" id="3.20.20.80">
    <property type="entry name" value="Glycosidases"/>
    <property type="match status" value="1"/>
</dbReference>
<dbReference type="SUPFAM" id="SSF51445">
    <property type="entry name" value="(Trans)glycosidases"/>
    <property type="match status" value="1"/>
</dbReference>
<dbReference type="SMART" id="SM00642">
    <property type="entry name" value="Aamy"/>
    <property type="match status" value="1"/>
</dbReference>
<comment type="caution">
    <text evidence="3">The sequence shown here is derived from an EMBL/GenBank/DDBJ whole genome shotgun (WGS) entry which is preliminary data.</text>
</comment>
<dbReference type="Proteomes" id="UP000710385">
    <property type="component" value="Unassembled WGS sequence"/>
</dbReference>
<evidence type="ECO:0000256" key="1">
    <source>
        <dbReference type="SAM" id="MobiDB-lite"/>
    </source>
</evidence>
<feature type="domain" description="Glycosyl hydrolase family 13 catalytic" evidence="2">
    <location>
        <begin position="44"/>
        <end position="464"/>
    </location>
</feature>
<dbReference type="PANTHER" id="PTHR10357">
    <property type="entry name" value="ALPHA-AMYLASE FAMILY MEMBER"/>
    <property type="match status" value="1"/>
</dbReference>
<dbReference type="EMBL" id="JABTTY010000002">
    <property type="protein sequence ID" value="MBE7525854.1"/>
    <property type="molecule type" value="Genomic_DNA"/>
</dbReference>
<proteinExistence type="predicted"/>
<gene>
    <name evidence="3" type="ORF">HS096_06075</name>
</gene>
<evidence type="ECO:0000313" key="4">
    <source>
        <dbReference type="Proteomes" id="UP000710385"/>
    </source>
</evidence>
<dbReference type="InterPro" id="IPR017853">
    <property type="entry name" value="GH"/>
</dbReference>
<dbReference type="InterPro" id="IPR006047">
    <property type="entry name" value="GH13_cat_dom"/>
</dbReference>
<dbReference type="Pfam" id="PF00128">
    <property type="entry name" value="Alpha-amylase"/>
    <property type="match status" value="1"/>
</dbReference>
<reference evidence="3" key="1">
    <citation type="submission" date="2020-05" db="EMBL/GenBank/DDBJ databases">
        <title>High-Quality Genomes of Partial-Nitritation/Anammox System by Hierarchical Clustering Based Hybrid Assembly.</title>
        <authorList>
            <person name="Liu L."/>
            <person name="Wang Y."/>
            <person name="Che Y."/>
            <person name="Chen Y."/>
            <person name="Xia Y."/>
            <person name="Luo R."/>
            <person name="Cheng S.H."/>
            <person name="Zheng C."/>
            <person name="Zhang T."/>
        </authorList>
    </citation>
    <scope>NUCLEOTIDE SEQUENCE</scope>
    <source>
        <strain evidence="3">H1_PAT1</strain>
    </source>
</reference>
<dbReference type="GO" id="GO:0005975">
    <property type="term" value="P:carbohydrate metabolic process"/>
    <property type="evidence" value="ECO:0007669"/>
    <property type="project" value="InterPro"/>
</dbReference>
<name>A0A928TTJ1_UNCKA</name>